<organism evidence="1 2">
    <name type="scientific">Puccinia striiformis f. sp. tritici</name>
    <dbReference type="NCBI Taxonomy" id="168172"/>
    <lineage>
        <taxon>Eukaryota</taxon>
        <taxon>Fungi</taxon>
        <taxon>Dikarya</taxon>
        <taxon>Basidiomycota</taxon>
        <taxon>Pucciniomycotina</taxon>
        <taxon>Pucciniomycetes</taxon>
        <taxon>Pucciniales</taxon>
        <taxon>Pucciniaceae</taxon>
        <taxon>Puccinia</taxon>
    </lineage>
</organism>
<gene>
    <name evidence="1" type="ORF">MJO28_007059</name>
</gene>
<comment type="caution">
    <text evidence="1">The sequence shown here is derived from an EMBL/GenBank/DDBJ whole genome shotgun (WGS) entry which is preliminary data.</text>
</comment>
<accession>A0ACC0EDE5</accession>
<dbReference type="Proteomes" id="UP001060170">
    <property type="component" value="Chromosome 7"/>
</dbReference>
<reference evidence="1 2" key="3">
    <citation type="journal article" date="2022" name="Microbiol. Spectr.">
        <title>Folding features and dynamics of 3D genome architecture in plant fungal pathogens.</title>
        <authorList>
            <person name="Xia C."/>
        </authorList>
    </citation>
    <scope>NUCLEOTIDE SEQUENCE [LARGE SCALE GENOMIC DNA]</scope>
    <source>
        <strain evidence="1 2">93-210</strain>
    </source>
</reference>
<name>A0ACC0EDE5_9BASI</name>
<reference evidence="2" key="2">
    <citation type="journal article" date="2018" name="Mol. Plant Microbe Interact.">
        <title>Genome sequence resources for the wheat stripe rust pathogen (Puccinia striiformis f. sp. tritici) and the barley stripe rust pathogen (Puccinia striiformis f. sp. hordei).</title>
        <authorList>
            <person name="Xia C."/>
            <person name="Wang M."/>
            <person name="Yin C."/>
            <person name="Cornejo O.E."/>
            <person name="Hulbert S.H."/>
            <person name="Chen X."/>
        </authorList>
    </citation>
    <scope>NUCLEOTIDE SEQUENCE [LARGE SCALE GENOMIC DNA]</scope>
    <source>
        <strain evidence="2">93-210</strain>
    </source>
</reference>
<evidence type="ECO:0000313" key="1">
    <source>
        <dbReference type="EMBL" id="KAI7951375.1"/>
    </source>
</evidence>
<reference evidence="2" key="1">
    <citation type="journal article" date="2018" name="BMC Genomics">
        <title>Genomic insights into host adaptation between the wheat stripe rust pathogen (Puccinia striiformis f. sp. tritici) and the barley stripe rust pathogen (Puccinia striiformis f. sp. hordei).</title>
        <authorList>
            <person name="Xia C."/>
            <person name="Wang M."/>
            <person name="Yin C."/>
            <person name="Cornejo O.E."/>
            <person name="Hulbert S.H."/>
            <person name="Chen X."/>
        </authorList>
    </citation>
    <scope>NUCLEOTIDE SEQUENCE [LARGE SCALE GENOMIC DNA]</scope>
    <source>
        <strain evidence="2">93-210</strain>
    </source>
</reference>
<keyword evidence="2" id="KW-1185">Reference proteome</keyword>
<sequence>MASTGIKGIHENFGLTFVREVRRSYFDGRLGTQQTEENYLDWKPLTTENYFDGKLGTQETKENYFDGKLGTQQTEENCLD</sequence>
<dbReference type="EMBL" id="CM045871">
    <property type="protein sequence ID" value="KAI7951375.1"/>
    <property type="molecule type" value="Genomic_DNA"/>
</dbReference>
<protein>
    <submittedName>
        <fullName evidence="1">Uncharacterized protein</fullName>
    </submittedName>
</protein>
<evidence type="ECO:0000313" key="2">
    <source>
        <dbReference type="Proteomes" id="UP001060170"/>
    </source>
</evidence>
<proteinExistence type="predicted"/>